<evidence type="ECO:0000256" key="2">
    <source>
        <dbReference type="SAM" id="Phobius"/>
    </source>
</evidence>
<dbReference type="Proteomes" id="UP001456524">
    <property type="component" value="Unassembled WGS sequence"/>
</dbReference>
<dbReference type="InterPro" id="IPR049326">
    <property type="entry name" value="Rhodopsin_dom_fungi"/>
</dbReference>
<dbReference type="Pfam" id="PF20684">
    <property type="entry name" value="Fung_rhodopsin"/>
    <property type="match status" value="1"/>
</dbReference>
<feature type="domain" description="Rhodopsin" evidence="3">
    <location>
        <begin position="44"/>
        <end position="277"/>
    </location>
</feature>
<evidence type="ECO:0000256" key="1">
    <source>
        <dbReference type="SAM" id="MobiDB-lite"/>
    </source>
</evidence>
<keyword evidence="2" id="KW-1133">Transmembrane helix</keyword>
<feature type="transmembrane region" description="Helical" evidence="2">
    <location>
        <begin position="214"/>
        <end position="236"/>
    </location>
</feature>
<organism evidence="4 5">
    <name type="scientific">Phyllosticta citrichinensis</name>
    <dbReference type="NCBI Taxonomy" id="1130410"/>
    <lineage>
        <taxon>Eukaryota</taxon>
        <taxon>Fungi</taxon>
        <taxon>Dikarya</taxon>
        <taxon>Ascomycota</taxon>
        <taxon>Pezizomycotina</taxon>
        <taxon>Dothideomycetes</taxon>
        <taxon>Dothideomycetes incertae sedis</taxon>
        <taxon>Botryosphaeriales</taxon>
        <taxon>Phyllostictaceae</taxon>
        <taxon>Phyllosticta</taxon>
    </lineage>
</organism>
<keyword evidence="5" id="KW-1185">Reference proteome</keyword>
<proteinExistence type="predicted"/>
<evidence type="ECO:0000313" key="4">
    <source>
        <dbReference type="EMBL" id="KAK8162144.1"/>
    </source>
</evidence>
<feature type="transmembrane region" description="Helical" evidence="2">
    <location>
        <begin position="60"/>
        <end position="80"/>
    </location>
</feature>
<protein>
    <recommendedName>
        <fullName evidence="3">Rhodopsin domain-containing protein</fullName>
    </recommendedName>
</protein>
<feature type="compositionally biased region" description="Polar residues" evidence="1">
    <location>
        <begin position="406"/>
        <end position="422"/>
    </location>
</feature>
<accession>A0ABR1XPR2</accession>
<sequence length="530" mass="57231">MSDALYNSTASTPTNTVGTTDDRGLFVNIAGSLFLGSLVFLTALRLSIRYPFSLLFGSDDAVNVLSMICAVAQTTLILLAVRKGLGQHVDDLDTDQKDNVQQLVYSANILFVASLTLSKVATSQLLERLSHRRTRILTSYATSAFTLLWGSTFVLTVSITCKPSRPWELDADRCSNWPQIWDSFGALGLFIEVVLVASPAGLLAGIEMPLSSKLTVITGFGFRLLLIPIEALRLLFLHRSINSTDLTFDLVPLVILSLFEQHYSILAGTIPCLCPTLDDTNAAIVNIRASQAVADGNWMDHGGPVGGMVDHSVCINDKPEPSLCRFPSTSFAEALPFEKEIGGPYGGRGFSGGRAPTVRSVDLLDAASTHQNGLVSRSGSKEQLASMAPWRIGSRERLGEMYTRRGSVSQNGLVSRSGSKEQLASMAPSRAGSRERSGEICERRGSSATATVTANAEGPMSPNAESEGGGRKRRGSNRASERNRQETLDSSALSEGNDKLIIRKKTDWNIRYSAADLDMEDEANSPVDCR</sequence>
<evidence type="ECO:0000313" key="5">
    <source>
        <dbReference type="Proteomes" id="UP001456524"/>
    </source>
</evidence>
<reference evidence="4 5" key="1">
    <citation type="journal article" date="2022" name="G3 (Bethesda)">
        <title>Enemy or ally: a genomic approach to elucidate the lifestyle of Phyllosticta citrichinaensis.</title>
        <authorList>
            <person name="Buijs V.A."/>
            <person name="Groenewald J.Z."/>
            <person name="Haridas S."/>
            <person name="LaButti K.M."/>
            <person name="Lipzen A."/>
            <person name="Martin F.M."/>
            <person name="Barry K."/>
            <person name="Grigoriev I.V."/>
            <person name="Crous P.W."/>
            <person name="Seidl M.F."/>
        </authorList>
    </citation>
    <scope>NUCLEOTIDE SEQUENCE [LARGE SCALE GENOMIC DNA]</scope>
    <source>
        <strain evidence="4 5">CBS 129764</strain>
    </source>
</reference>
<dbReference type="EMBL" id="JBBWUH010000007">
    <property type="protein sequence ID" value="KAK8162144.1"/>
    <property type="molecule type" value="Genomic_DNA"/>
</dbReference>
<feature type="transmembrane region" description="Helical" evidence="2">
    <location>
        <begin position="180"/>
        <end position="202"/>
    </location>
</feature>
<dbReference type="PANTHER" id="PTHR39614">
    <property type="entry name" value="INTEGRAL MEMBRANE PROTEIN"/>
    <property type="match status" value="1"/>
</dbReference>
<gene>
    <name evidence="4" type="ORF">IWX90DRAFT_488628</name>
</gene>
<feature type="region of interest" description="Disordered" evidence="1">
    <location>
        <begin position="402"/>
        <end position="499"/>
    </location>
</feature>
<dbReference type="PANTHER" id="PTHR39614:SF2">
    <property type="entry name" value="INTEGRAL MEMBRANE PROTEIN"/>
    <property type="match status" value="1"/>
</dbReference>
<keyword evidence="2" id="KW-0472">Membrane</keyword>
<comment type="caution">
    <text evidence="4">The sequence shown here is derived from an EMBL/GenBank/DDBJ whole genome shotgun (WGS) entry which is preliminary data.</text>
</comment>
<feature type="transmembrane region" description="Helical" evidence="2">
    <location>
        <begin position="25"/>
        <end position="48"/>
    </location>
</feature>
<name>A0ABR1XPR2_9PEZI</name>
<evidence type="ECO:0000259" key="3">
    <source>
        <dbReference type="Pfam" id="PF20684"/>
    </source>
</evidence>
<keyword evidence="2" id="KW-0812">Transmembrane</keyword>
<feature type="compositionally biased region" description="Basic and acidic residues" evidence="1">
    <location>
        <begin position="432"/>
        <end position="445"/>
    </location>
</feature>
<feature type="transmembrane region" description="Helical" evidence="2">
    <location>
        <begin position="137"/>
        <end position="160"/>
    </location>
</feature>